<dbReference type="PANTHER" id="PTHR35535:SF1">
    <property type="entry name" value="HEAT SHOCK PROTEIN HSLJ"/>
    <property type="match status" value="1"/>
</dbReference>
<dbReference type="PANTHER" id="PTHR35535">
    <property type="entry name" value="HEAT SHOCK PROTEIN HSLJ"/>
    <property type="match status" value="1"/>
</dbReference>
<reference evidence="3 4" key="1">
    <citation type="submission" date="2018-12" db="EMBL/GenBank/DDBJ databases">
        <authorList>
            <person name="Feng G."/>
            <person name="Zhu H."/>
        </authorList>
    </citation>
    <scope>NUCLEOTIDE SEQUENCE [LARGE SCALE GENOMIC DNA]</scope>
    <source>
        <strain evidence="3 4">9PBR-2</strain>
    </source>
</reference>
<feature type="domain" description="DUF306" evidence="2">
    <location>
        <begin position="35"/>
        <end position="138"/>
    </location>
</feature>
<dbReference type="Proteomes" id="UP000280066">
    <property type="component" value="Unassembled WGS sequence"/>
</dbReference>
<keyword evidence="4" id="KW-1185">Reference proteome</keyword>
<proteinExistence type="predicted"/>
<dbReference type="Pfam" id="PF03724">
    <property type="entry name" value="META"/>
    <property type="match status" value="1"/>
</dbReference>
<evidence type="ECO:0000259" key="2">
    <source>
        <dbReference type="Pfam" id="PF03724"/>
    </source>
</evidence>
<dbReference type="EMBL" id="RWIS01000012">
    <property type="protein sequence ID" value="RSK29559.1"/>
    <property type="molecule type" value="Genomic_DNA"/>
</dbReference>
<dbReference type="Gene3D" id="2.40.128.270">
    <property type="match status" value="1"/>
</dbReference>
<dbReference type="InterPro" id="IPR005184">
    <property type="entry name" value="DUF306_Meta_HslJ"/>
</dbReference>
<comment type="caution">
    <text evidence="3">The sequence shown here is derived from an EMBL/GenBank/DDBJ whole genome shotgun (WGS) entry which is preliminary data.</text>
</comment>
<feature type="signal peptide" evidence="1">
    <location>
        <begin position="1"/>
        <end position="18"/>
    </location>
</feature>
<sequence>MRSIFAVLLGLAACQTTAPTTENSGTAAAPATPAAELRATKWVLHSLNSQPVAPSATQQPYLQLSATEAQAEGLGGCNRFRGPAEVAAPNQLRFGPLLSTKMACPDLATESGFMGALQATRTYRISGDTLRLYSETGTTPAAELHRSR</sequence>
<dbReference type="InterPro" id="IPR053147">
    <property type="entry name" value="Hsp_HslJ-like"/>
</dbReference>
<name>A0A428JC79_9BACT</name>
<protein>
    <submittedName>
        <fullName evidence="3">META domain-containing protein</fullName>
    </submittedName>
</protein>
<accession>A0A428JC79</accession>
<keyword evidence="1" id="KW-0732">Signal</keyword>
<gene>
    <name evidence="3" type="ORF">EI290_16960</name>
</gene>
<evidence type="ECO:0000313" key="4">
    <source>
        <dbReference type="Proteomes" id="UP000280066"/>
    </source>
</evidence>
<dbReference type="RefSeq" id="WP_125432812.1">
    <property type="nucleotide sequence ID" value="NZ_RWIS01000012.1"/>
</dbReference>
<dbReference type="OrthoDB" id="5348860at2"/>
<organism evidence="3 4">
    <name type="scientific">Hymenobacter metallilatus</name>
    <dbReference type="NCBI Taxonomy" id="2493666"/>
    <lineage>
        <taxon>Bacteria</taxon>
        <taxon>Pseudomonadati</taxon>
        <taxon>Bacteroidota</taxon>
        <taxon>Cytophagia</taxon>
        <taxon>Cytophagales</taxon>
        <taxon>Hymenobacteraceae</taxon>
        <taxon>Hymenobacter</taxon>
    </lineage>
</organism>
<evidence type="ECO:0000313" key="3">
    <source>
        <dbReference type="EMBL" id="RSK29559.1"/>
    </source>
</evidence>
<evidence type="ECO:0000256" key="1">
    <source>
        <dbReference type="SAM" id="SignalP"/>
    </source>
</evidence>
<feature type="chain" id="PRO_5019166506" evidence="1">
    <location>
        <begin position="19"/>
        <end position="148"/>
    </location>
</feature>
<dbReference type="InterPro" id="IPR038670">
    <property type="entry name" value="HslJ-like_sf"/>
</dbReference>
<dbReference type="AlphaFoldDB" id="A0A428JC79"/>